<dbReference type="InterPro" id="IPR008948">
    <property type="entry name" value="L-Aspartase-like"/>
</dbReference>
<dbReference type="Pfam" id="PF00221">
    <property type="entry name" value="Lyase_aromatic"/>
    <property type="match status" value="1"/>
</dbReference>
<sequence length="509" mass="53851">MDESATARETAETRRAGTAAREGDGAPIGSGRAVAEAAQPLLSALDEDSARIEISPAVLEALKHHREAMLAALDKGSPVYGVNTGMGRLAGTRLTAGQQADHQRNLLVGRAVGGRPWLSPELTRALLRMRLRGFLRGDAAVSPELVAFLADRLNDGFLPAVPRDSLGSAGEIIPLAHAFQTFVGLGTVIEDGAEVPAAAALERRGARPFVLGPKEGASLIQGSPLAEAYAWVCGKRLRRLIEWQTVCAAIVVDVLGAPQAIYRGTRIEKLVDGAATKKEVVQAPISVRVGPKVLEYVSRTVEELWETLRESWETPGDSPGFVNGEFAPTTGYHAVALGLRMDAVKAALVHAAEVSVQRLHRLLDPQFSGLPQQLAVDPGPQAGLTPLHKRAAGELHAMRRLAAPATLGSLDTSAGQEDVQAFASKAGAELETVIERFFAITACELIAGRQARYLLATPGAPKLADTYAWLADQVEPVVVDRSLGPEIDRLAEVCLTSPGGPAGGRDREA</sequence>
<evidence type="ECO:0000313" key="3">
    <source>
        <dbReference type="EMBL" id="PKV92344.1"/>
    </source>
</evidence>
<comment type="caution">
    <text evidence="3">The sequence shown here is derived from an EMBL/GenBank/DDBJ whole genome shotgun (WGS) entry which is preliminary data.</text>
</comment>
<dbReference type="Proteomes" id="UP000233750">
    <property type="component" value="Unassembled WGS sequence"/>
</dbReference>
<dbReference type="InterPro" id="IPR001106">
    <property type="entry name" value="Aromatic_Lyase"/>
</dbReference>
<gene>
    <name evidence="3" type="ORF">ATK30_3140</name>
</gene>
<dbReference type="AlphaFoldDB" id="A0A2N3WEL2"/>
<feature type="region of interest" description="Disordered" evidence="2">
    <location>
        <begin position="1"/>
        <end position="30"/>
    </location>
</feature>
<accession>A0A2N3WEL2</accession>
<dbReference type="PANTHER" id="PTHR10362">
    <property type="entry name" value="HISTIDINE AMMONIA-LYASE"/>
    <property type="match status" value="1"/>
</dbReference>
<organism evidence="3 4">
    <name type="scientific">Amycolatopsis echigonensis</name>
    <dbReference type="NCBI Taxonomy" id="2576905"/>
    <lineage>
        <taxon>Bacteria</taxon>
        <taxon>Bacillati</taxon>
        <taxon>Actinomycetota</taxon>
        <taxon>Actinomycetes</taxon>
        <taxon>Pseudonocardiales</taxon>
        <taxon>Pseudonocardiaceae</taxon>
        <taxon>Amycolatopsis</taxon>
    </lineage>
</organism>
<dbReference type="Gene3D" id="1.20.200.10">
    <property type="entry name" value="Fumarase/aspartase (Central domain)"/>
    <property type="match status" value="1"/>
</dbReference>
<dbReference type="SUPFAM" id="SSF48557">
    <property type="entry name" value="L-aspartase-like"/>
    <property type="match status" value="1"/>
</dbReference>
<evidence type="ECO:0000256" key="1">
    <source>
        <dbReference type="ARBA" id="ARBA00023239"/>
    </source>
</evidence>
<name>A0A2N3WEL2_9PSEU</name>
<feature type="compositionally biased region" description="Basic and acidic residues" evidence="2">
    <location>
        <begin position="1"/>
        <end position="15"/>
    </location>
</feature>
<keyword evidence="4" id="KW-1185">Reference proteome</keyword>
<proteinExistence type="predicted"/>
<reference evidence="3 4" key="1">
    <citation type="submission" date="2017-12" db="EMBL/GenBank/DDBJ databases">
        <title>Sequencing the genomes of 1000 Actinobacteria strains.</title>
        <authorList>
            <person name="Klenk H.-P."/>
        </authorList>
    </citation>
    <scope>NUCLEOTIDE SEQUENCE [LARGE SCALE GENOMIC DNA]</scope>
    <source>
        <strain evidence="3 4">DSM 45165</strain>
    </source>
</reference>
<dbReference type="RefSeq" id="WP_416332700.1">
    <property type="nucleotide sequence ID" value="NZ_PJMY01000003.1"/>
</dbReference>
<dbReference type="InterPro" id="IPR024083">
    <property type="entry name" value="Fumarase/histidase_N"/>
</dbReference>
<evidence type="ECO:0000256" key="2">
    <source>
        <dbReference type="SAM" id="MobiDB-lite"/>
    </source>
</evidence>
<keyword evidence="1" id="KW-0456">Lyase</keyword>
<evidence type="ECO:0000313" key="4">
    <source>
        <dbReference type="Proteomes" id="UP000233750"/>
    </source>
</evidence>
<dbReference type="Gene3D" id="1.10.275.10">
    <property type="entry name" value="Fumarase/aspartase (N-terminal domain)"/>
    <property type="match status" value="1"/>
</dbReference>
<dbReference type="GO" id="GO:0016841">
    <property type="term" value="F:ammonia-lyase activity"/>
    <property type="evidence" value="ECO:0007669"/>
    <property type="project" value="UniProtKB-ARBA"/>
</dbReference>
<dbReference type="EMBL" id="PJMY01000003">
    <property type="protein sequence ID" value="PKV92344.1"/>
    <property type="molecule type" value="Genomic_DNA"/>
</dbReference>
<protein>
    <submittedName>
        <fullName evidence="3">Histidine ammonia-lyase</fullName>
    </submittedName>
</protein>